<evidence type="ECO:0000256" key="11">
    <source>
        <dbReference type="PIRNR" id="PIRNR000744"/>
    </source>
</evidence>
<dbReference type="GO" id="GO:0000428">
    <property type="term" value="C:DNA-directed RNA polymerase complex"/>
    <property type="evidence" value="ECO:0007669"/>
    <property type="project" value="UniProtKB-UniRule"/>
</dbReference>
<comment type="catalytic activity">
    <reaction evidence="10 11">
        <text>RNA(n) + a ribonucleoside 5'-triphosphate = RNA(n+1) + diphosphate</text>
        <dbReference type="Rhea" id="RHEA:21248"/>
        <dbReference type="Rhea" id="RHEA-COMP:14527"/>
        <dbReference type="Rhea" id="RHEA-COMP:17342"/>
        <dbReference type="ChEBI" id="CHEBI:33019"/>
        <dbReference type="ChEBI" id="CHEBI:61557"/>
        <dbReference type="ChEBI" id="CHEBI:140395"/>
        <dbReference type="EC" id="2.7.7.6"/>
    </reaction>
</comment>
<gene>
    <name evidence="12" type="primary">SWPV2-168</name>
</gene>
<dbReference type="GO" id="GO:0003677">
    <property type="term" value="F:DNA binding"/>
    <property type="evidence" value="ECO:0007669"/>
    <property type="project" value="UniProtKB-UniRule"/>
</dbReference>
<dbReference type="GO" id="GO:0003899">
    <property type="term" value="F:DNA-directed RNA polymerase activity"/>
    <property type="evidence" value="ECO:0007669"/>
    <property type="project" value="UniProtKB-EC"/>
</dbReference>
<evidence type="ECO:0000256" key="2">
    <source>
        <dbReference type="ARBA" id="ARBA00008385"/>
    </source>
</evidence>
<evidence type="ECO:0000256" key="7">
    <source>
        <dbReference type="ARBA" id="ARBA00023163"/>
    </source>
</evidence>
<dbReference type="GO" id="GO:0044423">
    <property type="term" value="C:virion component"/>
    <property type="evidence" value="ECO:0007669"/>
    <property type="project" value="UniProtKB-UniRule"/>
</dbReference>
<evidence type="ECO:0000256" key="6">
    <source>
        <dbReference type="ARBA" id="ARBA00022844"/>
    </source>
</evidence>
<comment type="similarity">
    <text evidence="2 11">Belongs to the poxviridae DNA-directed RNA polymerase 22 kDa subunit family.</text>
</comment>
<keyword evidence="6 11" id="KW-0946">Virion</keyword>
<keyword evidence="3 11" id="KW-0240">DNA-directed RNA polymerase</keyword>
<accession>A0A1V0QGC3</accession>
<evidence type="ECO:0000256" key="5">
    <source>
        <dbReference type="ARBA" id="ARBA00022695"/>
    </source>
</evidence>
<comment type="subcellular location">
    <subcellularLocation>
        <location evidence="1">Virion</location>
    </subcellularLocation>
</comment>
<evidence type="ECO:0000313" key="12">
    <source>
        <dbReference type="EMBL" id="ARE67404.1"/>
    </source>
</evidence>
<evidence type="ECO:0000256" key="8">
    <source>
        <dbReference type="ARBA" id="ARBA00034678"/>
    </source>
</evidence>
<dbReference type="EC" id="2.7.7.6" evidence="11"/>
<dbReference type="GO" id="GO:0019083">
    <property type="term" value="P:viral transcription"/>
    <property type="evidence" value="ECO:0007669"/>
    <property type="project" value="UniProtKB-UniRule"/>
</dbReference>
<proteinExistence type="inferred from homology"/>
<evidence type="ECO:0000256" key="1">
    <source>
        <dbReference type="ARBA" id="ARBA00004328"/>
    </source>
</evidence>
<keyword evidence="7 11" id="KW-0804">Transcription</keyword>
<name>A0A1V0QGC3_CNPV</name>
<sequence length="186" mass="21866">MMNQYNVSYLSKILCLKAEISYRPFSVISKNIIKQYYIDVEYKDICSIVKTRHKTDNAITVFQIFNESNIKYSPIEYDYGEPIIITANLQQGHNKIPINMLYVDTVESDMFPVFSRLDKNETRIISDILHSEDKKEPSLRLPKVADTELSVKILYHKDYPLKYVRYYKNNIMTGLEFIDRVVVITS</sequence>
<comment type="function">
    <text evidence="8">Part of the DNA-dependent RNA polymerase which catalyzes the transcription of viral DNA into RNA using the four ribonucleoside triphosphates as substrates. Responsible for the transcription of early, intermediate and late genes. DNA-dependent RNA polymerase associates with the early transcription factor (ETF), itself composed of OPG118 and OPG133, thereby allowing the early genes transcription. Late transcription, and probably also intermediate transcription, require newly synthesized RNA polymerase.</text>
</comment>
<organism evidence="12">
    <name type="scientific">Shearwaterpox virus</name>
    <dbReference type="NCBI Taxonomy" id="1974596"/>
    <lineage>
        <taxon>Viruses</taxon>
        <taxon>Varidnaviria</taxon>
        <taxon>Bamfordvirae</taxon>
        <taxon>Nucleocytoviricota</taxon>
        <taxon>Pokkesviricetes</taxon>
        <taxon>Chitovirales</taxon>
        <taxon>Poxviridae</taxon>
        <taxon>Chordopoxvirinae</taxon>
        <taxon>Avipoxvirus</taxon>
        <taxon>Avipoxvirus canarypox</taxon>
        <taxon>Canarypox virus</taxon>
    </lineage>
</organism>
<evidence type="ECO:0000256" key="3">
    <source>
        <dbReference type="ARBA" id="ARBA00022478"/>
    </source>
</evidence>
<keyword evidence="5 11" id="KW-0548">Nucleotidyltransferase</keyword>
<keyword evidence="4 11" id="KW-0808">Transferase</keyword>
<dbReference type="Proteomes" id="UP000319767">
    <property type="component" value="Segment"/>
</dbReference>
<comment type="subunit">
    <text evidence="9">The DNA-dependent RNA polymerase used for intermediate and late genes expression consists of eight subunits Rpo30/OPG66, Rpo7/OPG90, Rpo22/OPG103, Rpo147/OPG105, Rpo18/OPG119, Rpo19/OPG131, Rpo132/OPG151 and Rpo35/OPG156. The same holoenzyme, with the addition of the transcription-specificity factor OPG109, is used for early gene expression.</text>
</comment>
<dbReference type="EMBL" id="KX857215">
    <property type="protein sequence ID" value="ARE67404.1"/>
    <property type="molecule type" value="Genomic_DNA"/>
</dbReference>
<reference evidence="12" key="1">
    <citation type="journal article" date="2017" name="BMC Genomics">
        <title>Genomic characterization of two novel pathogenic avipoxviruses isolated from pacific shearwaters (Ardenna spp.).</title>
        <authorList>
            <person name="Sarker S."/>
            <person name="Das S."/>
            <person name="Lavers J.L."/>
            <person name="Hutton I."/>
            <person name="Helbig K."/>
            <person name="Imbery J."/>
            <person name="Upton C."/>
            <person name="Raidal S.R."/>
        </authorList>
    </citation>
    <scope>NUCLEOTIDE SEQUENCE [LARGE SCALE GENOMIC DNA]</scope>
    <source>
        <strain evidence="12">SWPV-2</strain>
    </source>
</reference>
<dbReference type="PIRSF" id="PIRSF000744">
    <property type="entry name" value="RPO22"/>
    <property type="match status" value="1"/>
</dbReference>
<dbReference type="Pfam" id="PF05273">
    <property type="entry name" value="Pox_RNA_Pol_22"/>
    <property type="match status" value="1"/>
</dbReference>
<evidence type="ECO:0000256" key="10">
    <source>
        <dbReference type="ARBA" id="ARBA00048552"/>
    </source>
</evidence>
<dbReference type="InterPro" id="IPR007937">
    <property type="entry name" value="RNA_Pol_22kDa_poxvir"/>
</dbReference>
<evidence type="ECO:0000256" key="4">
    <source>
        <dbReference type="ARBA" id="ARBA00022679"/>
    </source>
</evidence>
<protein>
    <recommendedName>
        <fullName evidence="11">DNA-directed RNA polymerase subunit</fullName>
        <ecNumber evidence="11">2.7.7.6</ecNumber>
    </recommendedName>
</protein>
<evidence type="ECO:0000256" key="9">
    <source>
        <dbReference type="ARBA" id="ARBA00046483"/>
    </source>
</evidence>